<name>A0AAW8DSP8_9BURK</name>
<sequence length="72" mass="8175">MKQIRLCWTSHVSHLKHEIQNTAEWTFATPYLRQDYEIMARAGNEIFGAGTHWIEERDAPDGDPALPPPSAA</sequence>
<gene>
    <name evidence="1" type="ORF">J2W25_001607</name>
</gene>
<proteinExistence type="predicted"/>
<evidence type="ECO:0000313" key="2">
    <source>
        <dbReference type="Proteomes" id="UP001244295"/>
    </source>
</evidence>
<dbReference type="RefSeq" id="WP_307636207.1">
    <property type="nucleotide sequence ID" value="NZ_JAUSRR010000003.1"/>
</dbReference>
<accession>A0AAW8DSP8</accession>
<protein>
    <submittedName>
        <fullName evidence="1">Uncharacterized protein</fullName>
    </submittedName>
</protein>
<dbReference type="EMBL" id="JAUSRR010000003">
    <property type="protein sequence ID" value="MDP9922586.1"/>
    <property type="molecule type" value="Genomic_DNA"/>
</dbReference>
<dbReference type="AlphaFoldDB" id="A0AAW8DSP8"/>
<organism evidence="1 2">
    <name type="scientific">Variovorax boronicumulans</name>
    <dbReference type="NCBI Taxonomy" id="436515"/>
    <lineage>
        <taxon>Bacteria</taxon>
        <taxon>Pseudomonadati</taxon>
        <taxon>Pseudomonadota</taxon>
        <taxon>Betaproteobacteria</taxon>
        <taxon>Burkholderiales</taxon>
        <taxon>Comamonadaceae</taxon>
        <taxon>Variovorax</taxon>
    </lineage>
</organism>
<comment type="caution">
    <text evidence="1">The sequence shown here is derived from an EMBL/GenBank/DDBJ whole genome shotgun (WGS) entry which is preliminary data.</text>
</comment>
<dbReference type="Proteomes" id="UP001244295">
    <property type="component" value="Unassembled WGS sequence"/>
</dbReference>
<evidence type="ECO:0000313" key="1">
    <source>
        <dbReference type="EMBL" id="MDP9922586.1"/>
    </source>
</evidence>
<reference evidence="1" key="1">
    <citation type="submission" date="2023-07" db="EMBL/GenBank/DDBJ databases">
        <title>Sorghum-associated microbial communities from plants grown in Nebraska, USA.</title>
        <authorList>
            <person name="Schachtman D."/>
        </authorList>
    </citation>
    <scope>NUCLEOTIDE SEQUENCE</scope>
    <source>
        <strain evidence="1">DS2795</strain>
    </source>
</reference>